<keyword evidence="2" id="KW-0808">Transferase</keyword>
<accession>A0A7X2S633</accession>
<reference evidence="2 3" key="1">
    <citation type="journal article" date="2017" name="Int. J. Syst. Evol. Microbiol.">
        <title>Bacillus mangrovi sp. nov., isolated from a sediment sample from a mangrove forest.</title>
        <authorList>
            <person name="Gupta V."/>
            <person name="Singh P.K."/>
            <person name="Korpole S."/>
            <person name="Tanuku N.R.S."/>
            <person name="Pinnaka A.K."/>
        </authorList>
    </citation>
    <scope>NUCLEOTIDE SEQUENCE [LARGE SCALE GENOMIC DNA]</scope>
    <source>
        <strain evidence="2 3">KCTC 33872</strain>
    </source>
</reference>
<dbReference type="PANTHER" id="PTHR43792:SF9">
    <property type="entry name" value="RIBOSOMAL-PROTEIN-ALANINE ACETYLTRANSFERASE"/>
    <property type="match status" value="1"/>
</dbReference>
<evidence type="ECO:0000313" key="2">
    <source>
        <dbReference type="EMBL" id="MTH53935.1"/>
    </source>
</evidence>
<gene>
    <name evidence="2" type="ORF">GKZ89_11010</name>
</gene>
<dbReference type="GO" id="GO:0008999">
    <property type="term" value="F:protein-N-terminal-alanine acetyltransferase activity"/>
    <property type="evidence" value="ECO:0007669"/>
    <property type="project" value="TreeGrafter"/>
</dbReference>
<dbReference type="GO" id="GO:0005737">
    <property type="term" value="C:cytoplasm"/>
    <property type="evidence" value="ECO:0007669"/>
    <property type="project" value="TreeGrafter"/>
</dbReference>
<dbReference type="PROSITE" id="PS51186">
    <property type="entry name" value="GNAT"/>
    <property type="match status" value="1"/>
</dbReference>
<evidence type="ECO:0000259" key="1">
    <source>
        <dbReference type="PROSITE" id="PS51186"/>
    </source>
</evidence>
<protein>
    <submittedName>
        <fullName evidence="2">GNAT family N-acetyltransferase</fullName>
    </submittedName>
</protein>
<dbReference type="InterPro" id="IPR016181">
    <property type="entry name" value="Acyl_CoA_acyltransferase"/>
</dbReference>
<evidence type="ECO:0000313" key="3">
    <source>
        <dbReference type="Proteomes" id="UP000434639"/>
    </source>
</evidence>
<proteinExistence type="predicted"/>
<keyword evidence="3" id="KW-1185">Reference proteome</keyword>
<organism evidence="2 3">
    <name type="scientific">Metabacillus mangrovi</name>
    <dbReference type="NCBI Taxonomy" id="1491830"/>
    <lineage>
        <taxon>Bacteria</taxon>
        <taxon>Bacillati</taxon>
        <taxon>Bacillota</taxon>
        <taxon>Bacilli</taxon>
        <taxon>Bacillales</taxon>
        <taxon>Bacillaceae</taxon>
        <taxon>Metabacillus</taxon>
    </lineage>
</organism>
<dbReference type="SUPFAM" id="SSF55729">
    <property type="entry name" value="Acyl-CoA N-acyltransferases (Nat)"/>
    <property type="match status" value="1"/>
</dbReference>
<dbReference type="PANTHER" id="PTHR43792">
    <property type="entry name" value="GNAT FAMILY, PUTATIVE (AFU_ORTHOLOGUE AFUA_3G00765)-RELATED-RELATED"/>
    <property type="match status" value="1"/>
</dbReference>
<dbReference type="Pfam" id="PF13302">
    <property type="entry name" value="Acetyltransf_3"/>
    <property type="match status" value="1"/>
</dbReference>
<dbReference type="EMBL" id="WMIB01000009">
    <property type="protein sequence ID" value="MTH53935.1"/>
    <property type="molecule type" value="Genomic_DNA"/>
</dbReference>
<dbReference type="AlphaFoldDB" id="A0A7X2S633"/>
<dbReference type="Gene3D" id="3.40.630.30">
    <property type="match status" value="1"/>
</dbReference>
<sequence length="180" mass="21212">MRRAGKRIFIRDLEERDAEMLYPIWSDRDVVRYLNMEAAATIEEVRSMIYMLRTLSGKKKAFRYAIADRKTGCIIGTCGFNEWDNENKRGEIGYELGQGYWGKGYMQEALYMMLSHAFQEMKANRIEAKVLPENSSSIRLLEKLQFQKEGLLRKYEKINKNYCDVLMYSLLKEDQPFLAD</sequence>
<dbReference type="InterPro" id="IPR000182">
    <property type="entry name" value="GNAT_dom"/>
</dbReference>
<name>A0A7X2S633_9BACI</name>
<feature type="domain" description="N-acetyltransferase" evidence="1">
    <location>
        <begin position="8"/>
        <end position="172"/>
    </location>
</feature>
<dbReference type="InterPro" id="IPR051531">
    <property type="entry name" value="N-acetyltransferase"/>
</dbReference>
<comment type="caution">
    <text evidence="2">The sequence shown here is derived from an EMBL/GenBank/DDBJ whole genome shotgun (WGS) entry which is preliminary data.</text>
</comment>
<dbReference type="Proteomes" id="UP000434639">
    <property type="component" value="Unassembled WGS sequence"/>
</dbReference>
<dbReference type="RefSeq" id="WP_155112454.1">
    <property type="nucleotide sequence ID" value="NZ_WMIB01000009.1"/>
</dbReference>
<dbReference type="OrthoDB" id="9811523at2"/>